<evidence type="ECO:0000313" key="2">
    <source>
        <dbReference type="Proteomes" id="UP000434580"/>
    </source>
</evidence>
<sequence length="261" mass="29790">MKKRLIARDLPVILALCLLCMSSVILRAETSPDAAKLAEPIVRAFRSGDADKIVSSFSFPLKSRYPAPDILHPDELRVRMSELLDQHLITTIAQSDPHKDWVVSGWQGIQLSNGLVWLNTEGKIITLNHTTKAAEAIDRSYIDAQKLWLNAELKDFQTPLLMMLTKRFQVRIDQMADGRYRYASWSREQLQSSKPDILLYSKERDFEGTGGNQRYVFHKASFEYRVEIDNLRVSGNAPGRVVVLRDGKQVVNERAETFYGH</sequence>
<organism evidence="1 2">
    <name type="scientific">BD1-7 clade bacterium</name>
    <dbReference type="NCBI Taxonomy" id="2029982"/>
    <lineage>
        <taxon>Bacteria</taxon>
        <taxon>Pseudomonadati</taxon>
        <taxon>Pseudomonadota</taxon>
        <taxon>Gammaproteobacteria</taxon>
        <taxon>Cellvibrionales</taxon>
        <taxon>Spongiibacteraceae</taxon>
        <taxon>BD1-7 clade</taxon>
    </lineage>
</organism>
<name>A0A5S9QFB6_9GAMM</name>
<protein>
    <submittedName>
        <fullName evidence="1">Uncharacterized protein</fullName>
    </submittedName>
</protein>
<accession>A0A5S9QFB6</accession>
<reference evidence="1 2" key="1">
    <citation type="submission" date="2019-11" db="EMBL/GenBank/DDBJ databases">
        <authorList>
            <person name="Holert J."/>
        </authorList>
    </citation>
    <scope>NUCLEOTIDE SEQUENCE [LARGE SCALE GENOMIC DNA]</scope>
    <source>
        <strain evidence="1">BC5_2</strain>
    </source>
</reference>
<dbReference type="AlphaFoldDB" id="A0A5S9QFB6"/>
<evidence type="ECO:0000313" key="1">
    <source>
        <dbReference type="EMBL" id="CAA0117212.1"/>
    </source>
</evidence>
<dbReference type="EMBL" id="CACSII010000019">
    <property type="protein sequence ID" value="CAA0117212.1"/>
    <property type="molecule type" value="Genomic_DNA"/>
</dbReference>
<proteinExistence type="predicted"/>
<dbReference type="OrthoDB" id="7433394at2"/>
<gene>
    <name evidence="1" type="ORF">DPBNPPHM_02224</name>
</gene>
<dbReference type="Proteomes" id="UP000434580">
    <property type="component" value="Unassembled WGS sequence"/>
</dbReference>